<dbReference type="AlphaFoldDB" id="A0A1J8QLX5"/>
<evidence type="ECO:0000313" key="3">
    <source>
        <dbReference type="EMBL" id="OJA12772.1"/>
    </source>
</evidence>
<dbReference type="SUPFAM" id="SSF57667">
    <property type="entry name" value="beta-beta-alpha zinc fingers"/>
    <property type="match status" value="1"/>
</dbReference>
<gene>
    <name evidence="3" type="ORF">AZE42_07918</name>
</gene>
<proteinExistence type="predicted"/>
<dbReference type="InterPro" id="IPR013087">
    <property type="entry name" value="Znf_C2H2_type"/>
</dbReference>
<dbReference type="EMBL" id="LVVM01004513">
    <property type="protein sequence ID" value="OJA12772.1"/>
    <property type="molecule type" value="Genomic_DNA"/>
</dbReference>
<comment type="caution">
    <text evidence="3">The sequence shown here is derived from an EMBL/GenBank/DDBJ whole genome shotgun (WGS) entry which is preliminary data.</text>
</comment>
<keyword evidence="1" id="KW-0479">Metal-binding</keyword>
<dbReference type="Gene3D" id="3.30.160.60">
    <property type="entry name" value="Classic Zinc Finger"/>
    <property type="match status" value="1"/>
</dbReference>
<protein>
    <recommendedName>
        <fullName evidence="2">C2H2-type domain-containing protein</fullName>
    </recommendedName>
</protein>
<evidence type="ECO:0000256" key="1">
    <source>
        <dbReference type="PROSITE-ProRule" id="PRU00042"/>
    </source>
</evidence>
<keyword evidence="1" id="KW-0863">Zinc-finger</keyword>
<keyword evidence="1" id="KW-0862">Zinc</keyword>
<dbReference type="InterPro" id="IPR036236">
    <property type="entry name" value="Znf_C2H2_sf"/>
</dbReference>
<accession>A0A1J8QLX5</accession>
<dbReference type="OrthoDB" id="427030at2759"/>
<organism evidence="3 4">
    <name type="scientific">Rhizopogon vesiculosus</name>
    <dbReference type="NCBI Taxonomy" id="180088"/>
    <lineage>
        <taxon>Eukaryota</taxon>
        <taxon>Fungi</taxon>
        <taxon>Dikarya</taxon>
        <taxon>Basidiomycota</taxon>
        <taxon>Agaricomycotina</taxon>
        <taxon>Agaricomycetes</taxon>
        <taxon>Agaricomycetidae</taxon>
        <taxon>Boletales</taxon>
        <taxon>Suillineae</taxon>
        <taxon>Rhizopogonaceae</taxon>
        <taxon>Rhizopogon</taxon>
    </lineage>
</organism>
<dbReference type="GO" id="GO:0008270">
    <property type="term" value="F:zinc ion binding"/>
    <property type="evidence" value="ECO:0007669"/>
    <property type="project" value="UniProtKB-KW"/>
</dbReference>
<feature type="domain" description="C2H2-type" evidence="2">
    <location>
        <begin position="85"/>
        <end position="110"/>
    </location>
</feature>
<dbReference type="Proteomes" id="UP000183567">
    <property type="component" value="Unassembled WGS sequence"/>
</dbReference>
<name>A0A1J8QLX5_9AGAM</name>
<reference evidence="3 4" key="1">
    <citation type="submission" date="2016-03" db="EMBL/GenBank/DDBJ databases">
        <title>Comparative genomics of the ectomycorrhizal sister species Rhizopogon vinicolor and Rhizopogon vesiculosus (Basidiomycota: Boletales) reveals a divergence of the mating type B locus.</title>
        <authorList>
            <person name="Mujic A.B."/>
            <person name="Kuo A."/>
            <person name="Tritt A."/>
            <person name="Lipzen A."/>
            <person name="Chen C."/>
            <person name="Johnson J."/>
            <person name="Sharma A."/>
            <person name="Barry K."/>
            <person name="Grigoriev I.V."/>
            <person name="Spatafora J.W."/>
        </authorList>
    </citation>
    <scope>NUCLEOTIDE SEQUENCE [LARGE SCALE GENOMIC DNA]</scope>
    <source>
        <strain evidence="3 4">AM-OR11-056</strain>
    </source>
</reference>
<keyword evidence="4" id="KW-1185">Reference proteome</keyword>
<dbReference type="PROSITE" id="PS50157">
    <property type="entry name" value="ZINC_FINGER_C2H2_2"/>
    <property type="match status" value="1"/>
</dbReference>
<evidence type="ECO:0000313" key="4">
    <source>
        <dbReference type="Proteomes" id="UP000183567"/>
    </source>
</evidence>
<sequence length="110" mass="12657">MIMAQSASADHPLSDLFQCKWDDKDGFQCNNLFYGNNFSVHLREVHQIIGGNMARVRCQWNHCGMELNLDNLARHVKERHLSIALRCDICGRGFSRRDTLHNHRETCSGS</sequence>
<evidence type="ECO:0000259" key="2">
    <source>
        <dbReference type="PROSITE" id="PS50157"/>
    </source>
</evidence>